<dbReference type="OrthoDB" id="72976at2759"/>
<sequence length="350" mass="40608">MCCILSMNLKGFFHDFNPSKCVVYFALLIFSILLGLRLDEVVTWNFFIVFIPLWLWKLLVFSGVTVGAIVWVKHPEYRRETNVELQAMMIASCFHLLLMLFEVLMCMNLQYNIASYRVVFIPMYFMSFMAIVGCVWGYRHERQLELETFFSINVLQFICLSLKWDSVISWSWVVVFVPLWIILTLLSVCVLYYIIWALLFMRSPEITNTQRNGHLVNSFMSCFIVIPLLTFMIMLVRQLDGYSVNAHYTTTFIPLQISLVSLIVTSFYQKGGNQWWFGMRKDFCEFLLDAIPFLREYGNISYKFSDTVVADANESDGSSSSIELSNTQDSSKIREANKPVASVLVLDIPD</sequence>
<evidence type="ECO:0008006" key="4">
    <source>
        <dbReference type="Google" id="ProtNLM"/>
    </source>
</evidence>
<evidence type="ECO:0000256" key="1">
    <source>
        <dbReference type="SAM" id="Phobius"/>
    </source>
</evidence>
<keyword evidence="1" id="KW-0472">Membrane</keyword>
<dbReference type="EnsemblMetazoa" id="CLYHEMT012920.1">
    <property type="protein sequence ID" value="CLYHEMP012920.1"/>
    <property type="gene ID" value="CLYHEMG012920"/>
</dbReference>
<feature type="transmembrane region" description="Helical" evidence="1">
    <location>
        <begin position="93"/>
        <end position="113"/>
    </location>
</feature>
<organism evidence="2 3">
    <name type="scientific">Clytia hemisphaerica</name>
    <dbReference type="NCBI Taxonomy" id="252671"/>
    <lineage>
        <taxon>Eukaryota</taxon>
        <taxon>Metazoa</taxon>
        <taxon>Cnidaria</taxon>
        <taxon>Hydrozoa</taxon>
        <taxon>Hydroidolina</taxon>
        <taxon>Leptothecata</taxon>
        <taxon>Obeliida</taxon>
        <taxon>Clytiidae</taxon>
        <taxon>Clytia</taxon>
    </lineage>
</organism>
<feature type="transmembrane region" description="Helical" evidence="1">
    <location>
        <begin position="150"/>
        <end position="173"/>
    </location>
</feature>
<keyword evidence="1" id="KW-0812">Transmembrane</keyword>
<dbReference type="GeneID" id="136822164"/>
<evidence type="ECO:0000313" key="2">
    <source>
        <dbReference type="EnsemblMetazoa" id="CLYHEMP012920.1"/>
    </source>
</evidence>
<feature type="transmembrane region" description="Helical" evidence="1">
    <location>
        <begin position="248"/>
        <end position="268"/>
    </location>
</feature>
<dbReference type="PANTHER" id="PTHR13568:SF6">
    <property type="entry name" value="TRANSMEMBRANE PROTEIN 185A"/>
    <property type="match status" value="1"/>
</dbReference>
<feature type="transmembrane region" description="Helical" evidence="1">
    <location>
        <begin position="213"/>
        <end position="236"/>
    </location>
</feature>
<name>A0A7M5WTK3_9CNID</name>
<keyword evidence="3" id="KW-1185">Reference proteome</keyword>
<dbReference type="Pfam" id="PF10269">
    <property type="entry name" value="Tmemb_185A"/>
    <property type="match status" value="1"/>
</dbReference>
<dbReference type="RefSeq" id="XP_066934506.1">
    <property type="nucleotide sequence ID" value="XM_067078405.1"/>
</dbReference>
<accession>A0A7M5WTK3</accession>
<feature type="transmembrane region" description="Helical" evidence="1">
    <location>
        <begin position="119"/>
        <end position="138"/>
    </location>
</feature>
<feature type="transmembrane region" description="Helical" evidence="1">
    <location>
        <begin position="44"/>
        <end position="72"/>
    </location>
</feature>
<keyword evidence="1" id="KW-1133">Transmembrane helix</keyword>
<dbReference type="InterPro" id="IPR019396">
    <property type="entry name" value="TM_Fragile-X-F-assoc"/>
</dbReference>
<feature type="transmembrane region" description="Helical" evidence="1">
    <location>
        <begin position="179"/>
        <end position="201"/>
    </location>
</feature>
<dbReference type="Proteomes" id="UP000594262">
    <property type="component" value="Unplaced"/>
</dbReference>
<reference evidence="2" key="1">
    <citation type="submission" date="2021-01" db="UniProtKB">
        <authorList>
            <consortium name="EnsemblMetazoa"/>
        </authorList>
    </citation>
    <scope>IDENTIFICATION</scope>
</reference>
<dbReference type="PANTHER" id="PTHR13568">
    <property type="entry name" value="FAM11A, B PROTEIN"/>
    <property type="match status" value="1"/>
</dbReference>
<evidence type="ECO:0000313" key="3">
    <source>
        <dbReference type="Proteomes" id="UP000594262"/>
    </source>
</evidence>
<dbReference type="AlphaFoldDB" id="A0A7M5WTK3"/>
<protein>
    <recommendedName>
        <fullName evidence="4">Transmembrane protein 185B</fullName>
    </recommendedName>
</protein>
<proteinExistence type="predicted"/>
<feature type="transmembrane region" description="Helical" evidence="1">
    <location>
        <begin position="21"/>
        <end position="38"/>
    </location>
</feature>